<dbReference type="InterPro" id="IPR034505">
    <property type="entry name" value="Coproporphyrinogen-III_oxidase"/>
</dbReference>
<dbReference type="GO" id="GO:0006779">
    <property type="term" value="P:porphyrin-containing compound biosynthetic process"/>
    <property type="evidence" value="ECO:0007669"/>
    <property type="project" value="TreeGrafter"/>
</dbReference>
<keyword evidence="3" id="KW-0408">Iron</keyword>
<dbReference type="InterPro" id="IPR058240">
    <property type="entry name" value="rSAM_sf"/>
</dbReference>
<evidence type="ECO:0000256" key="2">
    <source>
        <dbReference type="ARBA" id="ARBA00022723"/>
    </source>
</evidence>
<protein>
    <submittedName>
        <fullName evidence="6">Radical SAM protein</fullName>
    </submittedName>
</protein>
<evidence type="ECO:0000313" key="6">
    <source>
        <dbReference type="EMBL" id="HFQ78718.1"/>
    </source>
</evidence>
<dbReference type="PANTHER" id="PTHR13932:SF5">
    <property type="entry name" value="RADICAL S-ADENOSYL METHIONINE DOMAIN-CONTAINING PROTEIN 1, MITOCHONDRIAL"/>
    <property type="match status" value="1"/>
</dbReference>
<organism evidence="6">
    <name type="scientific">Ignisphaera aggregans</name>
    <dbReference type="NCBI Taxonomy" id="334771"/>
    <lineage>
        <taxon>Archaea</taxon>
        <taxon>Thermoproteota</taxon>
        <taxon>Thermoprotei</taxon>
        <taxon>Desulfurococcales</taxon>
        <taxon>Desulfurococcaceae</taxon>
        <taxon>Ignisphaera</taxon>
    </lineage>
</organism>
<comment type="caution">
    <text evidence="6">The sequence shown here is derived from an EMBL/GenBank/DDBJ whole genome shotgun (WGS) entry which is preliminary data.</text>
</comment>
<keyword evidence="4" id="KW-0411">Iron-sulfur</keyword>
<dbReference type="GO" id="GO:0051539">
    <property type="term" value="F:4 iron, 4 sulfur cluster binding"/>
    <property type="evidence" value="ECO:0007669"/>
    <property type="project" value="TreeGrafter"/>
</dbReference>
<dbReference type="SFLD" id="SFLDG01065">
    <property type="entry name" value="anaerobic_coproporphyrinogen-I"/>
    <property type="match status" value="1"/>
</dbReference>
<sequence length="457" mass="53572">MDISAPIFDSEKLKTCRLLSKRVRVKFYRIHDTYSHWNLVEKNINTKDIGIYIHIPFCRSICMFCPYFKDVLKNEQELEKYFNFLLKEIKMYGKQLKENDLNVTDIHVGGGTPSLVPPKLYRELIDTLAQFFNIKCSIGIEVNPEDFKNREYVENLYSVNVDEVSIGVQSFDKRILMSIGRKHSPEDNIKAIENSLKAGFKWINIDLMILNPNIKDYIEIPLEEKLKIFREDMEKCYTLGVHQITFYPTIIPRSSPGYRLVGYNKLSQELDSIDLFIDEAIDFAESNNLYFIRVYSISRQRYEYATMNSLWIGPLLGFGSGSWSTLSLYQYINIHNPLKYINLVERDIPPAIYSRNINPSARIWRLFFDQLSSCEISDKAFRLICLNKIPLRIKLLLKIMEINGLVKRNGDIYRLSRRGIKEVYKSVMNYVTKPVRLAEAITEISRYEDYPKIVEIV</sequence>
<proteinExistence type="predicted"/>
<dbReference type="EMBL" id="DTAU01000057">
    <property type="protein sequence ID" value="HFQ78718.1"/>
    <property type="molecule type" value="Genomic_DNA"/>
</dbReference>
<evidence type="ECO:0000259" key="5">
    <source>
        <dbReference type="PROSITE" id="PS51918"/>
    </source>
</evidence>
<dbReference type="GO" id="GO:0003824">
    <property type="term" value="F:catalytic activity"/>
    <property type="evidence" value="ECO:0007669"/>
    <property type="project" value="InterPro"/>
</dbReference>
<feature type="domain" description="Radical SAM core" evidence="5">
    <location>
        <begin position="43"/>
        <end position="286"/>
    </location>
</feature>
<dbReference type="InterPro" id="IPR006638">
    <property type="entry name" value="Elp3/MiaA/NifB-like_rSAM"/>
</dbReference>
<dbReference type="SMART" id="SM00729">
    <property type="entry name" value="Elp3"/>
    <property type="match status" value="1"/>
</dbReference>
<evidence type="ECO:0000256" key="4">
    <source>
        <dbReference type="ARBA" id="ARBA00023014"/>
    </source>
</evidence>
<dbReference type="InterPro" id="IPR007197">
    <property type="entry name" value="rSAM"/>
</dbReference>
<dbReference type="PANTHER" id="PTHR13932">
    <property type="entry name" value="COPROPORPHYRINIGEN III OXIDASE"/>
    <property type="match status" value="1"/>
</dbReference>
<dbReference type="GO" id="GO:0005737">
    <property type="term" value="C:cytoplasm"/>
    <property type="evidence" value="ECO:0007669"/>
    <property type="project" value="TreeGrafter"/>
</dbReference>
<keyword evidence="2" id="KW-0479">Metal-binding</keyword>
<dbReference type="Gene3D" id="3.20.20.70">
    <property type="entry name" value="Aldolase class I"/>
    <property type="match status" value="1"/>
</dbReference>
<keyword evidence="1" id="KW-0949">S-adenosyl-L-methionine</keyword>
<dbReference type="InterPro" id="IPR013785">
    <property type="entry name" value="Aldolase_TIM"/>
</dbReference>
<name>A0A832EVH6_9CREN</name>
<dbReference type="SUPFAM" id="SSF102114">
    <property type="entry name" value="Radical SAM enzymes"/>
    <property type="match status" value="1"/>
</dbReference>
<gene>
    <name evidence="6" type="ORF">ENT99_03325</name>
</gene>
<accession>A0A832EVH6</accession>
<dbReference type="SFLD" id="SFLDS00029">
    <property type="entry name" value="Radical_SAM"/>
    <property type="match status" value="1"/>
</dbReference>
<dbReference type="AlphaFoldDB" id="A0A832EVH6"/>
<evidence type="ECO:0000256" key="3">
    <source>
        <dbReference type="ARBA" id="ARBA00023004"/>
    </source>
</evidence>
<dbReference type="GO" id="GO:0046872">
    <property type="term" value="F:metal ion binding"/>
    <property type="evidence" value="ECO:0007669"/>
    <property type="project" value="UniProtKB-KW"/>
</dbReference>
<evidence type="ECO:0000256" key="1">
    <source>
        <dbReference type="ARBA" id="ARBA00022691"/>
    </source>
</evidence>
<dbReference type="PROSITE" id="PS51918">
    <property type="entry name" value="RADICAL_SAM"/>
    <property type="match status" value="1"/>
</dbReference>
<dbReference type="Pfam" id="PF04055">
    <property type="entry name" value="Radical_SAM"/>
    <property type="match status" value="1"/>
</dbReference>
<reference evidence="6" key="1">
    <citation type="journal article" date="2020" name="mSystems">
        <title>Genome- and Community-Level Interaction Insights into Carbon Utilization and Element Cycling Functions of Hydrothermarchaeota in Hydrothermal Sediment.</title>
        <authorList>
            <person name="Zhou Z."/>
            <person name="Liu Y."/>
            <person name="Xu W."/>
            <person name="Pan J."/>
            <person name="Luo Z.H."/>
            <person name="Li M."/>
        </authorList>
    </citation>
    <scope>NUCLEOTIDE SEQUENCE</scope>
    <source>
        <strain evidence="6">SpSt-629</strain>
    </source>
</reference>